<dbReference type="Gene3D" id="1.25.10.10">
    <property type="entry name" value="Leucine-rich Repeat Variant"/>
    <property type="match status" value="2"/>
</dbReference>
<evidence type="ECO:0000313" key="4">
    <source>
        <dbReference type="Proteomes" id="UP001642483"/>
    </source>
</evidence>
<keyword evidence="4" id="KW-1185">Reference proteome</keyword>
<reference evidence="3 4" key="1">
    <citation type="submission" date="2024-02" db="EMBL/GenBank/DDBJ databases">
        <authorList>
            <person name="Daric V."/>
            <person name="Darras S."/>
        </authorList>
    </citation>
    <scope>NUCLEOTIDE SEQUENCE [LARGE SCALE GENOMIC DNA]</scope>
</reference>
<evidence type="ECO:0000313" key="3">
    <source>
        <dbReference type="EMBL" id="CAK8673277.1"/>
    </source>
</evidence>
<dbReference type="PANTHER" id="PTHR13102:SF0">
    <property type="entry name" value="NUCLEOLAR PROTEIN 9"/>
    <property type="match status" value="1"/>
</dbReference>
<dbReference type="Pfam" id="PF22493">
    <property type="entry name" value="PUF_NOP9"/>
    <property type="match status" value="1"/>
</dbReference>
<dbReference type="SMART" id="SM00025">
    <property type="entry name" value="Pumilio"/>
    <property type="match status" value="4"/>
</dbReference>
<feature type="repeat" description="Pumilio" evidence="2">
    <location>
        <begin position="389"/>
        <end position="424"/>
    </location>
</feature>
<dbReference type="PANTHER" id="PTHR13102">
    <property type="entry name" value="NUCLEOLAR PROTEIN 9"/>
    <property type="match status" value="1"/>
</dbReference>
<dbReference type="InterPro" id="IPR011989">
    <property type="entry name" value="ARM-like"/>
</dbReference>
<keyword evidence="1" id="KW-0677">Repeat</keyword>
<dbReference type="InterPro" id="IPR001313">
    <property type="entry name" value="Pumilio_RNA-bd_rpt"/>
</dbReference>
<evidence type="ECO:0000256" key="2">
    <source>
        <dbReference type="PROSITE-ProRule" id="PRU00317"/>
    </source>
</evidence>
<accession>A0ABP0F4S7</accession>
<dbReference type="InterPro" id="IPR016024">
    <property type="entry name" value="ARM-type_fold"/>
</dbReference>
<evidence type="ECO:0000256" key="1">
    <source>
        <dbReference type="ARBA" id="ARBA00022737"/>
    </source>
</evidence>
<organism evidence="3 4">
    <name type="scientific">Clavelina lepadiformis</name>
    <name type="common">Light-bulb sea squirt</name>
    <name type="synonym">Ascidia lepadiformis</name>
    <dbReference type="NCBI Taxonomy" id="159417"/>
    <lineage>
        <taxon>Eukaryota</taxon>
        <taxon>Metazoa</taxon>
        <taxon>Chordata</taxon>
        <taxon>Tunicata</taxon>
        <taxon>Ascidiacea</taxon>
        <taxon>Aplousobranchia</taxon>
        <taxon>Clavelinidae</taxon>
        <taxon>Clavelina</taxon>
    </lineage>
</organism>
<name>A0ABP0F4S7_CLALP</name>
<comment type="caution">
    <text evidence="3">The sequence shown here is derived from an EMBL/GenBank/DDBJ whole genome shotgun (WGS) entry which is preliminary data.</text>
</comment>
<dbReference type="EMBL" id="CAWYQH010000002">
    <property type="protein sequence ID" value="CAK8673277.1"/>
    <property type="molecule type" value="Genomic_DNA"/>
</dbReference>
<protein>
    <recommendedName>
        <fullName evidence="5">Nucleolar protein 9</fullName>
    </recommendedName>
</protein>
<evidence type="ECO:0008006" key="5">
    <source>
        <dbReference type="Google" id="ProtNLM"/>
    </source>
</evidence>
<dbReference type="PROSITE" id="PS50302">
    <property type="entry name" value="PUM"/>
    <property type="match status" value="2"/>
</dbReference>
<dbReference type="Proteomes" id="UP001642483">
    <property type="component" value="Unassembled WGS sequence"/>
</dbReference>
<proteinExistence type="predicted"/>
<sequence length="492" mass="56337">MSVCFMIIYIKLTIVNDELINFLDKSKDNLWKEVFSVVLDSCVFMTNVSDLARWMTDTHGTYVVRSLLEMLGGIITPLRSKKHQPHERKLPDEIIIAKKKLPDEFLSMFEKVFFTFSQMEKKQVVEILVHPSGTPCVCVMLHVASVQSGDTLQVLCEKIISSCQGNNFSTLTILAKDRTGSHVLESLLDSGHSETCKKIYEIFCSDHSQLIEYACHPVVNYVVQKLIVCPALEEKYEELFHLLLQGIEDIFAENKFGVVQKLAEQCVKLGKCQSKFVSRLLEAFQCKEEERKVYLVPLIASFSTYDAFFSASENNNKVPNLKNVLYHGSLLLQTLLKFNNPVAIVKSLTGLPAEHLVKLCCDVAGSHFIDAFFSSPIVKLKRKRLWLENVKDHLQTICCDKYGSRVMDNLWKKATMKMKIIIVENLVNNESDLSSNQYGKHITRKFGIKQFGQRRADWDDFQIRQTKKRKNFEEVFSSRTEGGKKKQKTKTS</sequence>
<dbReference type="SUPFAM" id="SSF48371">
    <property type="entry name" value="ARM repeat"/>
    <property type="match status" value="1"/>
</dbReference>
<feature type="repeat" description="Pumilio" evidence="2">
    <location>
        <begin position="166"/>
        <end position="201"/>
    </location>
</feature>
<gene>
    <name evidence="3" type="ORF">CVLEPA_LOCUS3085</name>
</gene>
<dbReference type="InterPro" id="IPR040000">
    <property type="entry name" value="NOP9"/>
</dbReference>